<dbReference type="RefSeq" id="WP_039259717.1">
    <property type="nucleotide sequence ID" value="NZ_JDRY01000048.1"/>
</dbReference>
<proteinExistence type="predicted"/>
<sequence length="176" mass="18833">MQENLILRTGVTNIQNISIASPTDKMIQGTTPSEVTIETIPITLQNINSSVLLSGSIDFDISDTATGTVIGPLLLDIIRVVDGTSTLIYETGYNLEKVNYEANMFHLGNLSFEWLDSNPLSSLCPSVCPNSSIDCPGTTITYNFVLSNDIGFATATQTAGIDAGSFYSLTVAEVLK</sequence>
<organism evidence="1 2">
    <name type="scientific">Clostridium botulinum C/D str. DC5</name>
    <dbReference type="NCBI Taxonomy" id="1443128"/>
    <lineage>
        <taxon>Bacteria</taxon>
        <taxon>Bacillati</taxon>
        <taxon>Bacillota</taxon>
        <taxon>Clostridia</taxon>
        <taxon>Eubacteriales</taxon>
        <taxon>Clostridiaceae</taxon>
        <taxon>Clostridium</taxon>
    </lineage>
</organism>
<dbReference type="Proteomes" id="UP000030014">
    <property type="component" value="Unassembled WGS sequence"/>
</dbReference>
<reference evidence="1 2" key="1">
    <citation type="submission" date="2014-01" db="EMBL/GenBank/DDBJ databases">
        <title>Plasmidome dynamics in the species complex Clostridium novyi sensu lato converts strains of independent lineages into distinctly different pathogens.</title>
        <authorList>
            <person name="Skarin H."/>
            <person name="Segerman B."/>
        </authorList>
    </citation>
    <scope>NUCLEOTIDE SEQUENCE [LARGE SCALE GENOMIC DNA]</scope>
    <source>
        <strain evidence="1 2">DC5</strain>
    </source>
</reference>
<protein>
    <submittedName>
        <fullName evidence="1">Uncharacterized protein</fullName>
    </submittedName>
</protein>
<name>A0A0A0ICI8_CLOBO</name>
<gene>
    <name evidence="1" type="ORF">Z955_10810</name>
</gene>
<evidence type="ECO:0000313" key="1">
    <source>
        <dbReference type="EMBL" id="KGM98647.1"/>
    </source>
</evidence>
<comment type="caution">
    <text evidence="1">The sequence shown here is derived from an EMBL/GenBank/DDBJ whole genome shotgun (WGS) entry which is preliminary data.</text>
</comment>
<dbReference type="AlphaFoldDB" id="A0A0A0ICI8"/>
<dbReference type="EMBL" id="JDRY01000048">
    <property type="protein sequence ID" value="KGM98647.1"/>
    <property type="molecule type" value="Genomic_DNA"/>
</dbReference>
<evidence type="ECO:0000313" key="2">
    <source>
        <dbReference type="Proteomes" id="UP000030014"/>
    </source>
</evidence>
<accession>A0A0A0ICI8</accession>